<feature type="domain" description="FlgD/Vpr Ig-like" evidence="1">
    <location>
        <begin position="737"/>
        <end position="798"/>
    </location>
</feature>
<organism evidence="2 3">
    <name type="scientific">Actinoplanes lutulentus</name>
    <dbReference type="NCBI Taxonomy" id="1287878"/>
    <lineage>
        <taxon>Bacteria</taxon>
        <taxon>Bacillati</taxon>
        <taxon>Actinomycetota</taxon>
        <taxon>Actinomycetes</taxon>
        <taxon>Micromonosporales</taxon>
        <taxon>Micromonosporaceae</taxon>
        <taxon>Actinoplanes</taxon>
    </lineage>
</organism>
<comment type="caution">
    <text evidence="2">The sequence shown here is derived from an EMBL/GenBank/DDBJ whole genome shotgun (WGS) entry which is preliminary data.</text>
</comment>
<accession>A0A327Z8T8</accession>
<reference evidence="2 3" key="1">
    <citation type="submission" date="2018-06" db="EMBL/GenBank/DDBJ databases">
        <title>Genomic Encyclopedia of Type Strains, Phase III (KMG-III): the genomes of soil and plant-associated and newly described type strains.</title>
        <authorList>
            <person name="Whitman W."/>
        </authorList>
    </citation>
    <scope>NUCLEOTIDE SEQUENCE [LARGE SCALE GENOMIC DNA]</scope>
    <source>
        <strain evidence="2 3">CGMCC 4.7090</strain>
    </source>
</reference>
<dbReference type="Gene3D" id="2.60.40.2700">
    <property type="match status" value="3"/>
</dbReference>
<evidence type="ECO:0000313" key="3">
    <source>
        <dbReference type="Proteomes" id="UP000249341"/>
    </source>
</evidence>
<dbReference type="Proteomes" id="UP000249341">
    <property type="component" value="Unassembled WGS sequence"/>
</dbReference>
<dbReference type="AlphaFoldDB" id="A0A327Z8T8"/>
<keyword evidence="3" id="KW-1185">Reference proteome</keyword>
<dbReference type="Gene3D" id="2.60.40.4070">
    <property type="match status" value="1"/>
</dbReference>
<sequence>MGFVSFVGFAGRAVVSLGLVVGLGVGVGVYCPAPSSAAGVVAGEVVVSAADRAVPRFTLILNAGDSGFLWVQEGDDRLLWTGYANGVTSAVGQRLASPIRYDIDSGRWSGGISGPGYGRGSDVIAIQSDDDPLRISLLRANVAIGDVMLPAEHNYLGTYGETVVSRAGEYGSTDTYHLWRLTNGLVTEVVATGIPAGAGLITIEDGDARSIILRYVDPQGTNGNQRWGIVDLADGEFTPLPDRIDGSAAWEVEGFRLGADSILRLRGDKVDVLDRADTTAVLHQVVSPVGIEADFGITGSAVLAVEPISPGDNQYRGQALWAMTGSRTTKIMDPAAFQITPAPDGSVLVAGAQESVAEGDLDWGIYRISEAGDGSIVRTRVIAVEPAPADVYGLSLGSGVLTTADNSTIYEGSAIIGSYRSAWISSGTAPRVTRSTVDGLVLAHQDEEPSCPVDKSRCIHMFADGAGHHGRVTSDEHGSTLLYSNGARSNDGPAVPIGSTRAELADLSGRYGIVEDGAQYLVDFHDGAILKRREHVAAAIWGSTLWSSTAPANFASESAGLTGVIQATRLPDGAVLESFATRNGCIPSELQAVGRWVYWVCKHFLGGIVGAGIYDRATKRTVTAPADEVLLGDGYLVEQVTNTGLRLIDLHNGLPASGSYADLPSRVLASAAQLGFWAMEDDQDAQRTNWTVDRFGGGVAYVDTQQRVHIVPTGTPAADLAVIDAEVGAKAVNWTGSWWLSKPASSWQLTIRSTTGAILRTINGSTAHGLIEATWDGKDPAGRAVADNAFTWTLTATPADGRGAALAVGNALIATKAPAISGTLAVGSTVKASTGTWLPAPASYAYQWSANGVAISGATGSAYPIPAAMLGKRLTVTVTAKRAGHLSGVATSAASAAVVAGSAPKASKAPTISGTVAVGSTVTASTGTWSPTAASYAYQWSANGVAIKGATGSAYPIPAAMLGKRLTVTVTAKRAGHVSGVAKSAASAAVAKGKAPKATKKPKITGTAKVGKKVKASAGTWSPKATAYQYEWRLNGKLIKGATGATLKLKSSMRGKKLTVTVIAKRPGHTNGRATSPSVKVR</sequence>
<dbReference type="Pfam" id="PF13860">
    <property type="entry name" value="FlgD_ig"/>
    <property type="match status" value="1"/>
</dbReference>
<protein>
    <submittedName>
        <fullName evidence="2">FlgD-like protein</fullName>
    </submittedName>
</protein>
<gene>
    <name evidence="2" type="ORF">B0I29_11099</name>
</gene>
<proteinExistence type="predicted"/>
<name>A0A327Z8T8_9ACTN</name>
<dbReference type="InterPro" id="IPR025965">
    <property type="entry name" value="FlgD/Vpr_Ig-like"/>
</dbReference>
<evidence type="ECO:0000313" key="2">
    <source>
        <dbReference type="EMBL" id="RAK35346.1"/>
    </source>
</evidence>
<dbReference type="EMBL" id="QLMJ01000010">
    <property type="protein sequence ID" value="RAK35346.1"/>
    <property type="molecule type" value="Genomic_DNA"/>
</dbReference>
<evidence type="ECO:0000259" key="1">
    <source>
        <dbReference type="Pfam" id="PF13860"/>
    </source>
</evidence>